<dbReference type="InterPro" id="IPR003594">
    <property type="entry name" value="HATPase_dom"/>
</dbReference>
<dbReference type="RefSeq" id="WP_129010639.1">
    <property type="nucleotide sequence ID" value="NZ_CP053835.1"/>
</dbReference>
<protein>
    <recommendedName>
        <fullName evidence="2">histidine kinase</fullName>
        <ecNumber evidence="2">2.7.13.3</ecNumber>
    </recommendedName>
</protein>
<dbReference type="InterPro" id="IPR036890">
    <property type="entry name" value="HATPase_C_sf"/>
</dbReference>
<dbReference type="SUPFAM" id="SSF53850">
    <property type="entry name" value="Periplasmic binding protein-like II"/>
    <property type="match status" value="2"/>
</dbReference>
<dbReference type="SUPFAM" id="SSF47384">
    <property type="entry name" value="Homodimeric domain of signal transducing histidine kinase"/>
    <property type="match status" value="1"/>
</dbReference>
<accession>A0AAE7E6T4</accession>
<evidence type="ECO:0000313" key="8">
    <source>
        <dbReference type="EMBL" id="QKF77707.1"/>
    </source>
</evidence>
<keyword evidence="9" id="KW-1185">Reference proteome</keyword>
<dbReference type="InterPro" id="IPR036097">
    <property type="entry name" value="HisK_dim/P_sf"/>
</dbReference>
<dbReference type="Gene3D" id="3.30.565.10">
    <property type="entry name" value="Histidine kinase-like ATPase, C-terminal domain"/>
    <property type="match status" value="1"/>
</dbReference>
<feature type="chain" id="PRO_5042118747" description="histidine kinase" evidence="6">
    <location>
        <begin position="20"/>
        <end position="937"/>
    </location>
</feature>
<dbReference type="Pfam" id="PF13426">
    <property type="entry name" value="PAS_9"/>
    <property type="match status" value="1"/>
</dbReference>
<evidence type="ECO:0000256" key="6">
    <source>
        <dbReference type="SAM" id="SignalP"/>
    </source>
</evidence>
<dbReference type="CDD" id="cd00130">
    <property type="entry name" value="PAS"/>
    <property type="match status" value="1"/>
</dbReference>
<proteinExistence type="predicted"/>
<keyword evidence="3" id="KW-0597">Phosphoprotein</keyword>
<dbReference type="PROSITE" id="PS50109">
    <property type="entry name" value="HIS_KIN"/>
    <property type="match status" value="1"/>
</dbReference>
<evidence type="ECO:0000256" key="5">
    <source>
        <dbReference type="SAM" id="Coils"/>
    </source>
</evidence>
<dbReference type="SUPFAM" id="SSF55785">
    <property type="entry name" value="PYP-like sensor domain (PAS domain)"/>
    <property type="match status" value="1"/>
</dbReference>
<evidence type="ECO:0000256" key="3">
    <source>
        <dbReference type="ARBA" id="ARBA00022553"/>
    </source>
</evidence>
<dbReference type="PANTHER" id="PTHR35936">
    <property type="entry name" value="MEMBRANE-BOUND LYTIC MUREIN TRANSGLYCOSYLASE F"/>
    <property type="match status" value="1"/>
</dbReference>
<dbReference type="InterPro" id="IPR004358">
    <property type="entry name" value="Sig_transdc_His_kin-like_C"/>
</dbReference>
<dbReference type="InterPro" id="IPR005467">
    <property type="entry name" value="His_kinase_dom"/>
</dbReference>
<dbReference type="Gene3D" id="3.30.450.20">
    <property type="entry name" value="PAS domain"/>
    <property type="match status" value="1"/>
</dbReference>
<evidence type="ECO:0000313" key="9">
    <source>
        <dbReference type="Proteomes" id="UP000503313"/>
    </source>
</evidence>
<dbReference type="GO" id="GO:0000155">
    <property type="term" value="F:phosphorelay sensor kinase activity"/>
    <property type="evidence" value="ECO:0007669"/>
    <property type="project" value="InterPro"/>
</dbReference>
<dbReference type="Pfam" id="PF02518">
    <property type="entry name" value="HATPase_c"/>
    <property type="match status" value="1"/>
</dbReference>
<feature type="coiled-coil region" evidence="5">
    <location>
        <begin position="674"/>
        <end position="709"/>
    </location>
</feature>
<dbReference type="EC" id="2.7.13.3" evidence="2"/>
<feature type="domain" description="Histidine kinase" evidence="7">
    <location>
        <begin position="721"/>
        <end position="937"/>
    </location>
</feature>
<comment type="catalytic activity">
    <reaction evidence="1">
        <text>ATP + protein L-histidine = ADP + protein N-phospho-L-histidine.</text>
        <dbReference type="EC" id="2.7.13.3"/>
    </reaction>
</comment>
<keyword evidence="8" id="KW-0808">Transferase</keyword>
<organism evidence="8 9">
    <name type="scientific">Arcobacter defluvii</name>
    <dbReference type="NCBI Taxonomy" id="873191"/>
    <lineage>
        <taxon>Bacteria</taxon>
        <taxon>Pseudomonadati</taxon>
        <taxon>Campylobacterota</taxon>
        <taxon>Epsilonproteobacteria</taxon>
        <taxon>Campylobacterales</taxon>
        <taxon>Arcobacteraceae</taxon>
        <taxon>Arcobacter</taxon>
    </lineage>
</organism>
<dbReference type="Gene3D" id="1.10.287.130">
    <property type="match status" value="1"/>
</dbReference>
<dbReference type="InterPro" id="IPR003661">
    <property type="entry name" value="HisK_dim/P_dom"/>
</dbReference>
<dbReference type="Pfam" id="PF00512">
    <property type="entry name" value="HisKA"/>
    <property type="match status" value="1"/>
</dbReference>
<keyword evidence="4 6" id="KW-0732">Signal</keyword>
<dbReference type="InterPro" id="IPR035965">
    <property type="entry name" value="PAS-like_dom_sf"/>
</dbReference>
<dbReference type="Gene3D" id="3.40.190.10">
    <property type="entry name" value="Periplasmic binding protein-like II"/>
    <property type="match status" value="4"/>
</dbReference>
<reference evidence="8 9" key="1">
    <citation type="submission" date="2020-05" db="EMBL/GenBank/DDBJ databases">
        <title>Complete genome sequencing of Campylobacter and Arcobacter type strains.</title>
        <authorList>
            <person name="Miller W.G."/>
            <person name="Yee E."/>
        </authorList>
    </citation>
    <scope>NUCLEOTIDE SEQUENCE [LARGE SCALE GENOMIC DNA]</scope>
    <source>
        <strain evidence="8 9">LMG 25694</strain>
    </source>
</reference>
<dbReference type="Pfam" id="PF00497">
    <property type="entry name" value="SBP_bac_3"/>
    <property type="match status" value="2"/>
</dbReference>
<evidence type="ECO:0000256" key="1">
    <source>
        <dbReference type="ARBA" id="ARBA00000085"/>
    </source>
</evidence>
<keyword evidence="5" id="KW-0175">Coiled coil</keyword>
<dbReference type="CDD" id="cd00082">
    <property type="entry name" value="HisKA"/>
    <property type="match status" value="1"/>
</dbReference>
<dbReference type="SMART" id="SM00091">
    <property type="entry name" value="PAS"/>
    <property type="match status" value="1"/>
</dbReference>
<keyword evidence="8" id="KW-0418">Kinase</keyword>
<dbReference type="SMART" id="SM00388">
    <property type="entry name" value="HisKA"/>
    <property type="match status" value="1"/>
</dbReference>
<gene>
    <name evidence="8" type="ORF">ADFLV_1687</name>
</gene>
<dbReference type="Proteomes" id="UP000503313">
    <property type="component" value="Chromosome"/>
</dbReference>
<evidence type="ECO:0000256" key="2">
    <source>
        <dbReference type="ARBA" id="ARBA00012438"/>
    </source>
</evidence>
<dbReference type="PRINTS" id="PR00344">
    <property type="entry name" value="BCTRLSENSOR"/>
</dbReference>
<dbReference type="CDD" id="cd01007">
    <property type="entry name" value="PBP2_BvgS_HisK_like"/>
    <property type="match status" value="2"/>
</dbReference>
<evidence type="ECO:0000256" key="4">
    <source>
        <dbReference type="ARBA" id="ARBA00022729"/>
    </source>
</evidence>
<feature type="coiled-coil region" evidence="5">
    <location>
        <begin position="532"/>
        <end position="559"/>
    </location>
</feature>
<dbReference type="SMART" id="SM00062">
    <property type="entry name" value="PBPb"/>
    <property type="match status" value="2"/>
</dbReference>
<dbReference type="EMBL" id="CP053835">
    <property type="protein sequence ID" value="QKF77707.1"/>
    <property type="molecule type" value="Genomic_DNA"/>
</dbReference>
<dbReference type="NCBIfam" id="TIGR00229">
    <property type="entry name" value="sensory_box"/>
    <property type="match status" value="1"/>
</dbReference>
<feature type="signal peptide" evidence="6">
    <location>
        <begin position="1"/>
        <end position="19"/>
    </location>
</feature>
<name>A0AAE7E6T4_9BACT</name>
<dbReference type="InterPro" id="IPR001638">
    <property type="entry name" value="Solute-binding_3/MltF_N"/>
</dbReference>
<dbReference type="AlphaFoldDB" id="A0AAE7E6T4"/>
<evidence type="ECO:0000259" key="7">
    <source>
        <dbReference type="PROSITE" id="PS50109"/>
    </source>
</evidence>
<dbReference type="InterPro" id="IPR000014">
    <property type="entry name" value="PAS"/>
</dbReference>
<dbReference type="SMART" id="SM00387">
    <property type="entry name" value="HATPase_c"/>
    <property type="match status" value="1"/>
</dbReference>
<dbReference type="KEGG" id="adz:ADFLV_1687"/>
<dbReference type="SUPFAM" id="SSF55874">
    <property type="entry name" value="ATPase domain of HSP90 chaperone/DNA topoisomerase II/histidine kinase"/>
    <property type="match status" value="1"/>
</dbReference>
<sequence>MKFSFFIFFIIILNISLNANNNEIVLTKEEYKFLVENQPLKIQNELNWPPYNFNENGIPKGFAIDYMNLLAKKLNIKIKYITGPSWDEFMEMLKKDEIDAIINISKNKEREKYFDFSNIYHLASNAIYVKKGNETLDSLEKLEGKTIVMPKGFFAQEYLEKNYPNIHQILVKDSLEALKLLSLGKADATIDKKNVLDYLISTKNISEVIPTNYIDEDKLISHIRIATSKNKPLLNTILIKAQNSVSDEELLNLKKKWFGTTDIKNEKNFLTNDEKNYINKHSIKICHIIDLKPIEFFENNQFQGINIDLLNLIAKKLAIKFEDIKVNDYQTAINYLKNGTCDILPTTIENTNLKNIALLTTPILSYKLAIITQKNKPVVQNLDEIINKTMSKKSTSETLNLLKSKYPNINIFETSNDYETLEAVNNNKVYYAVEPLPVITYYMSKYALNDIYISRYTDMTLNVKFAILKENYVLYEIFNKTISQIKEYEYTTISNKWTNSFLKDSYDYSLLWKVLSFIFIILSVLTYRQVILNKHNRLLKLANNEIAEKTKLIEKQKELFEKLYNKSADGVLLIKDNKIIDCNEASLKILQYEKDELLNKFLPDISPKYQLNMKESSIKAQEKINEVLKNGICSFEWIHQNKDSEKLWIEVVLTAIEIDNISVIHTVIRDINKRKKMEKELESLTYKLEERIEEEIKKNKEKTNQLIQQSRLAQMGEMISMIAHQWRQPLSAISATTNTLLLKLLLDEKIDNEQLKKELNLIIDYSQHLSLTIDDFRNFFKTDKIKSETTLEELIEKSVNIIKTSFVSKNIELKINNNFNEKIITYTTELQQVILIILKNAEDAFIERRIKNKKISIKTYKEADSIIIQIKDNAGGISLDIIDKVFDPYFSTKKEKEGTGIGLYMSKIIIDDHCKGNLSVINSENGALFTIKLPLSL</sequence>